<dbReference type="Proteomes" id="UP001148662">
    <property type="component" value="Unassembled WGS sequence"/>
</dbReference>
<gene>
    <name evidence="1" type="ORF">NM688_g4424</name>
</gene>
<accession>A0ACC1T354</accession>
<organism evidence="1 2">
    <name type="scientific">Phlebia brevispora</name>
    <dbReference type="NCBI Taxonomy" id="194682"/>
    <lineage>
        <taxon>Eukaryota</taxon>
        <taxon>Fungi</taxon>
        <taxon>Dikarya</taxon>
        <taxon>Basidiomycota</taxon>
        <taxon>Agaricomycotina</taxon>
        <taxon>Agaricomycetes</taxon>
        <taxon>Polyporales</taxon>
        <taxon>Meruliaceae</taxon>
        <taxon>Phlebia</taxon>
    </lineage>
</organism>
<comment type="caution">
    <text evidence="1">The sequence shown here is derived from an EMBL/GenBank/DDBJ whole genome shotgun (WGS) entry which is preliminary data.</text>
</comment>
<evidence type="ECO:0000313" key="1">
    <source>
        <dbReference type="EMBL" id="KAJ3551936.1"/>
    </source>
</evidence>
<keyword evidence="2" id="KW-1185">Reference proteome</keyword>
<dbReference type="EMBL" id="JANHOG010000729">
    <property type="protein sequence ID" value="KAJ3551936.1"/>
    <property type="molecule type" value="Genomic_DNA"/>
</dbReference>
<sequence length="98" mass="10800">MSEHLGQGDKFLEMRADQERQHLESGFLGTITVCIGAKCPGGPVLHNISCMGFGDYSKDALKIEDEWKETFEKTVEKMCGRSGEDTAESSNAIVRTSQ</sequence>
<evidence type="ECO:0000313" key="2">
    <source>
        <dbReference type="Proteomes" id="UP001148662"/>
    </source>
</evidence>
<name>A0ACC1T354_9APHY</name>
<protein>
    <submittedName>
        <fullName evidence="1">Uncharacterized protein</fullName>
    </submittedName>
</protein>
<proteinExistence type="predicted"/>
<reference evidence="1" key="1">
    <citation type="submission" date="2022-07" db="EMBL/GenBank/DDBJ databases">
        <title>Genome Sequence of Phlebia brevispora.</title>
        <authorList>
            <person name="Buettner E."/>
        </authorList>
    </citation>
    <scope>NUCLEOTIDE SEQUENCE</scope>
    <source>
        <strain evidence="1">MPL23</strain>
    </source>
</reference>